<dbReference type="Pfam" id="PF07690">
    <property type="entry name" value="MFS_1"/>
    <property type="match status" value="1"/>
</dbReference>
<dbReference type="InterPro" id="IPR050171">
    <property type="entry name" value="MFS_Transporters"/>
</dbReference>
<evidence type="ECO:0000256" key="6">
    <source>
        <dbReference type="ARBA" id="ARBA00023136"/>
    </source>
</evidence>
<evidence type="ECO:0000256" key="2">
    <source>
        <dbReference type="ARBA" id="ARBA00022448"/>
    </source>
</evidence>
<feature type="transmembrane region" description="Helical" evidence="7">
    <location>
        <begin position="218"/>
        <end position="238"/>
    </location>
</feature>
<feature type="transmembrane region" description="Helical" evidence="7">
    <location>
        <begin position="280"/>
        <end position="301"/>
    </location>
</feature>
<dbReference type="PROSITE" id="PS50850">
    <property type="entry name" value="MFS"/>
    <property type="match status" value="1"/>
</dbReference>
<evidence type="ECO:0000256" key="5">
    <source>
        <dbReference type="ARBA" id="ARBA00022989"/>
    </source>
</evidence>
<feature type="transmembrane region" description="Helical" evidence="7">
    <location>
        <begin position="165"/>
        <end position="185"/>
    </location>
</feature>
<keyword evidence="3" id="KW-1003">Cell membrane</keyword>
<dbReference type="PANTHER" id="PTHR23517:SF2">
    <property type="entry name" value="MULTIDRUG RESISTANCE PROTEIN MDTH"/>
    <property type="match status" value="1"/>
</dbReference>
<feature type="domain" description="Major facilitator superfamily (MFS) profile" evidence="8">
    <location>
        <begin position="13"/>
        <end position="446"/>
    </location>
</feature>
<accession>A0AAW4FD02</accession>
<comment type="caution">
    <text evidence="9">The sequence shown here is derived from an EMBL/GenBank/DDBJ whole genome shotgun (WGS) entry which is preliminary data.</text>
</comment>
<evidence type="ECO:0000256" key="7">
    <source>
        <dbReference type="SAM" id="Phobius"/>
    </source>
</evidence>
<dbReference type="GO" id="GO:0005886">
    <property type="term" value="C:plasma membrane"/>
    <property type="evidence" value="ECO:0007669"/>
    <property type="project" value="UniProtKB-SubCell"/>
</dbReference>
<name>A0AAW4FD02_9HYPH</name>
<keyword evidence="5 7" id="KW-1133">Transmembrane helix</keyword>
<feature type="transmembrane region" description="Helical" evidence="7">
    <location>
        <begin position="12"/>
        <end position="36"/>
    </location>
</feature>
<keyword evidence="4 7" id="KW-0812">Transmembrane</keyword>
<evidence type="ECO:0000256" key="4">
    <source>
        <dbReference type="ARBA" id="ARBA00022692"/>
    </source>
</evidence>
<keyword evidence="2" id="KW-0813">Transport</keyword>
<feature type="transmembrane region" description="Helical" evidence="7">
    <location>
        <begin position="138"/>
        <end position="159"/>
    </location>
</feature>
<dbReference type="AlphaFoldDB" id="A0AAW4FD02"/>
<keyword evidence="10" id="KW-1185">Reference proteome</keyword>
<proteinExistence type="predicted"/>
<dbReference type="InterPro" id="IPR011701">
    <property type="entry name" value="MFS"/>
</dbReference>
<dbReference type="InterPro" id="IPR036259">
    <property type="entry name" value="MFS_trans_sf"/>
</dbReference>
<dbReference type="RefSeq" id="WP_051509147.1">
    <property type="nucleotide sequence ID" value="NZ_CP083370.1"/>
</dbReference>
<evidence type="ECO:0000256" key="1">
    <source>
        <dbReference type="ARBA" id="ARBA00004651"/>
    </source>
</evidence>
<evidence type="ECO:0000256" key="3">
    <source>
        <dbReference type="ARBA" id="ARBA00022475"/>
    </source>
</evidence>
<protein>
    <submittedName>
        <fullName evidence="9">MFS transporter</fullName>
    </submittedName>
</protein>
<keyword evidence="6 7" id="KW-0472">Membrane</keyword>
<feature type="transmembrane region" description="Helical" evidence="7">
    <location>
        <begin position="42"/>
        <end position="62"/>
    </location>
</feature>
<dbReference type="Proteomes" id="UP000744980">
    <property type="component" value="Unassembled WGS sequence"/>
</dbReference>
<dbReference type="SUPFAM" id="SSF103473">
    <property type="entry name" value="MFS general substrate transporter"/>
    <property type="match status" value="1"/>
</dbReference>
<feature type="transmembrane region" description="Helical" evidence="7">
    <location>
        <begin position="250"/>
        <end position="268"/>
    </location>
</feature>
<feature type="transmembrane region" description="Helical" evidence="7">
    <location>
        <begin position="100"/>
        <end position="117"/>
    </location>
</feature>
<dbReference type="Gene3D" id="1.20.1250.20">
    <property type="entry name" value="MFS general substrate transporter like domains"/>
    <property type="match status" value="1"/>
</dbReference>
<feature type="transmembrane region" description="Helical" evidence="7">
    <location>
        <begin position="307"/>
        <end position="330"/>
    </location>
</feature>
<feature type="transmembrane region" description="Helical" evidence="7">
    <location>
        <begin position="74"/>
        <end position="94"/>
    </location>
</feature>
<feature type="transmembrane region" description="Helical" evidence="7">
    <location>
        <begin position="424"/>
        <end position="442"/>
    </location>
</feature>
<organism evidence="9 10">
    <name type="scientific">Ensifer canadensis</name>
    <dbReference type="NCBI Taxonomy" id="555315"/>
    <lineage>
        <taxon>Bacteria</taxon>
        <taxon>Pseudomonadati</taxon>
        <taxon>Pseudomonadota</taxon>
        <taxon>Alphaproteobacteria</taxon>
        <taxon>Hyphomicrobiales</taxon>
        <taxon>Rhizobiaceae</taxon>
        <taxon>Sinorhizobium/Ensifer group</taxon>
        <taxon>Ensifer</taxon>
    </lineage>
</organism>
<dbReference type="PANTHER" id="PTHR23517">
    <property type="entry name" value="RESISTANCE PROTEIN MDTM, PUTATIVE-RELATED-RELATED"/>
    <property type="match status" value="1"/>
</dbReference>
<comment type="subcellular location">
    <subcellularLocation>
        <location evidence="1">Cell membrane</location>
        <topology evidence="1">Multi-pass membrane protein</topology>
    </subcellularLocation>
</comment>
<dbReference type="EMBL" id="WXFA01000002">
    <property type="protein sequence ID" value="MBM3090030.1"/>
    <property type="molecule type" value="Genomic_DNA"/>
</dbReference>
<evidence type="ECO:0000259" key="8">
    <source>
        <dbReference type="PROSITE" id="PS50850"/>
    </source>
</evidence>
<dbReference type="GO" id="GO:0022857">
    <property type="term" value="F:transmembrane transporter activity"/>
    <property type="evidence" value="ECO:0007669"/>
    <property type="project" value="InterPro"/>
</dbReference>
<reference evidence="9 10" key="1">
    <citation type="submission" date="2020-01" db="EMBL/GenBank/DDBJ databases">
        <title>Draft genome assembly of Ensifer adhaerens T173.</title>
        <authorList>
            <person name="Craig J.E."/>
            <person name="Stinchcombe J.R."/>
        </authorList>
    </citation>
    <scope>NUCLEOTIDE SEQUENCE [LARGE SCALE GENOMIC DNA]</scope>
    <source>
        <strain evidence="9 10">T173</strain>
    </source>
</reference>
<sequence length="497" mass="52427">MNAFSERTGRLVALLLIAGSGVVTIAKGMSLTFLAIRLQRDFGLTPAGIGVLIGAGPLLGAIISPFAGSLSDRIGRTGVLTIALFMAGLALAGLGLAHSIAAFALAHIVSAVAAAVYEPVSRALMSDAAPAHLRLRVFSWRYLAINAGWAVGPLIGVWVGAAYSTLFIIAGIMHAAFGLVLFFTVPEASNRRAVETGPGSNTTGGWRGLVAALRDRRLIFFVIGGTLLLAVHGQWSVTLSQYLNTGFEDGVTLFALLVSTNAATVLVASTPARFVIERIGALKALSLGCLLFLLGEIGFAASSGVEMLVASMILFTIGEVLVVPSEYVLVDGRMPAIAAPISAPIHCPPSAISLGRSSAALHSAQAAAPACSCCSRCFQRQARSCLQSAIPCRRPAGTHRCARWQRRRPRSHALRSIRLGPEAALPHAGVVFVFTIIMLGLIDRLPGATRDRRRAALPPLFLANRKRYHRLVCVITVTISSLAQPKHRVETGVNTRS</sequence>
<evidence type="ECO:0000313" key="9">
    <source>
        <dbReference type="EMBL" id="MBM3090030.1"/>
    </source>
</evidence>
<gene>
    <name evidence="9" type="ORF">GFB56_04275</name>
</gene>
<evidence type="ECO:0000313" key="10">
    <source>
        <dbReference type="Proteomes" id="UP000744980"/>
    </source>
</evidence>
<dbReference type="InterPro" id="IPR020846">
    <property type="entry name" value="MFS_dom"/>
</dbReference>